<feature type="transmembrane region" description="Helical" evidence="1">
    <location>
        <begin position="687"/>
        <end position="708"/>
    </location>
</feature>
<keyword evidence="1" id="KW-0812">Transmembrane</keyword>
<feature type="transmembrane region" description="Helical" evidence="1">
    <location>
        <begin position="158"/>
        <end position="176"/>
    </location>
</feature>
<reference evidence="2 3" key="1">
    <citation type="submission" date="2019-10" db="EMBL/GenBank/DDBJ databases">
        <authorList>
            <person name="Palmer J.M."/>
        </authorList>
    </citation>
    <scope>NUCLEOTIDE SEQUENCE [LARGE SCALE GENOMIC DNA]</scope>
    <source>
        <strain evidence="2 3">TWF694</strain>
    </source>
</reference>
<organism evidence="2 3">
    <name type="scientific">Orbilia ellipsospora</name>
    <dbReference type="NCBI Taxonomy" id="2528407"/>
    <lineage>
        <taxon>Eukaryota</taxon>
        <taxon>Fungi</taxon>
        <taxon>Dikarya</taxon>
        <taxon>Ascomycota</taxon>
        <taxon>Pezizomycotina</taxon>
        <taxon>Orbiliomycetes</taxon>
        <taxon>Orbiliales</taxon>
        <taxon>Orbiliaceae</taxon>
        <taxon>Orbilia</taxon>
    </lineage>
</organism>
<name>A0AAV9XA62_9PEZI</name>
<sequence length="791" mass="86259">MEDDVRPKHFDRSEVSTVTTSSALWRPRNPSFIEKVGNFTFFILPVGMVFNLLCLAWFAFLWWGSSEIQFWQRIVIDGWLIRAISLPASALRLAISLQAGICLSMLAALALEKLSVPFSEVASVSMMRAGTPSLTSFYWDCLFPLVRNGTGVSKYQTYLLVVLAIGITSTSSILGFNSTILLSDVTIQPVPAYNATLTQVAIDFSYGPAFKYSIPQINNVWNSNRPGTFPVFAEHSEPPSGQLPQNVTDTGVSLRAFLPFANPTERQKIRNFTGKAMIFDSRVICLKPNIVNLDVSLGQAPPSSGGNPITTREYSGLKGTLLSPISSRNQTIHIDKLDLPAKVAFYCDSNDGFSICQLPNTFITEPRASRADPPTGSSYSGGVASEFRGPNTYAYSGAAYLMLSITSQLVRDGESISPPLPPGPDWGQYAVREKNAYLGGATYYRLVSASACYAALDAADRYVDIFSNRNRTELSSFRNSKFANSTYNFTDLLPQFMPGQPLRSAQDRGILEIRLPVGGWSAGFNPDSGSDGPWEIGGSHSISYINPMQELPYLVNALNMQVPKQGLADTFKVLVGNFSAVFEPGYDAVGANAVGFSFAAQPWIGDLFMDVLQADGSNTAVALQSVLTALAGIAYYDKLPEFDKVTNATAIFFNNVATVGGAFGLPRAKRNAAAGLSDFSSVPTLPFGFLTVAALVLIQMALTLIICIKFKRECKYSRLSDPWQAVAHVISLMESYDYATASSHIDSDRETVSNVMKPNSTENDRMTLDEIGGLVKLTRRRGRTKPNSRLI</sequence>
<dbReference type="Proteomes" id="UP001365542">
    <property type="component" value="Unassembled WGS sequence"/>
</dbReference>
<comment type="caution">
    <text evidence="2">The sequence shown here is derived from an EMBL/GenBank/DDBJ whole genome shotgun (WGS) entry which is preliminary data.</text>
</comment>
<evidence type="ECO:0000313" key="2">
    <source>
        <dbReference type="EMBL" id="KAK6538491.1"/>
    </source>
</evidence>
<dbReference type="AlphaFoldDB" id="A0AAV9XA62"/>
<keyword evidence="1" id="KW-0472">Membrane</keyword>
<dbReference type="EMBL" id="JAVHJO010000007">
    <property type="protein sequence ID" value="KAK6538491.1"/>
    <property type="molecule type" value="Genomic_DNA"/>
</dbReference>
<proteinExistence type="predicted"/>
<feature type="transmembrane region" description="Helical" evidence="1">
    <location>
        <begin position="39"/>
        <end position="63"/>
    </location>
</feature>
<evidence type="ECO:0000256" key="1">
    <source>
        <dbReference type="SAM" id="Phobius"/>
    </source>
</evidence>
<gene>
    <name evidence="2" type="primary">IML2_10</name>
    <name evidence="2" type="ORF">TWF694_010074</name>
</gene>
<keyword evidence="3" id="KW-1185">Reference proteome</keyword>
<keyword evidence="1" id="KW-1133">Transmembrane helix</keyword>
<protein>
    <submittedName>
        <fullName evidence="2">Mitochondrial outer membrane protein iml2</fullName>
    </submittedName>
</protein>
<accession>A0AAV9XA62</accession>
<evidence type="ECO:0000313" key="3">
    <source>
        <dbReference type="Proteomes" id="UP001365542"/>
    </source>
</evidence>